<evidence type="ECO:0000313" key="1">
    <source>
        <dbReference type="EMBL" id="KAF2138357.1"/>
    </source>
</evidence>
<dbReference type="RefSeq" id="XP_033394070.1">
    <property type="nucleotide sequence ID" value="XM_033547322.1"/>
</dbReference>
<name>A0A6A6B5V5_9PEZI</name>
<dbReference type="EMBL" id="ML995497">
    <property type="protein sequence ID" value="KAF2138357.1"/>
    <property type="molecule type" value="Genomic_DNA"/>
</dbReference>
<dbReference type="Proteomes" id="UP000799438">
    <property type="component" value="Unassembled WGS sequence"/>
</dbReference>
<reference evidence="1" key="1">
    <citation type="journal article" date="2020" name="Stud. Mycol.">
        <title>101 Dothideomycetes genomes: a test case for predicting lifestyles and emergence of pathogens.</title>
        <authorList>
            <person name="Haridas S."/>
            <person name="Albert R."/>
            <person name="Binder M."/>
            <person name="Bloem J."/>
            <person name="Labutti K."/>
            <person name="Salamov A."/>
            <person name="Andreopoulos B."/>
            <person name="Baker S."/>
            <person name="Barry K."/>
            <person name="Bills G."/>
            <person name="Bluhm B."/>
            <person name="Cannon C."/>
            <person name="Castanera R."/>
            <person name="Culley D."/>
            <person name="Daum C."/>
            <person name="Ezra D."/>
            <person name="Gonzalez J."/>
            <person name="Henrissat B."/>
            <person name="Kuo A."/>
            <person name="Liang C."/>
            <person name="Lipzen A."/>
            <person name="Lutzoni F."/>
            <person name="Magnuson J."/>
            <person name="Mondo S."/>
            <person name="Nolan M."/>
            <person name="Ohm R."/>
            <person name="Pangilinan J."/>
            <person name="Park H.-J."/>
            <person name="Ramirez L."/>
            <person name="Alfaro M."/>
            <person name="Sun H."/>
            <person name="Tritt A."/>
            <person name="Yoshinaga Y."/>
            <person name="Zwiers L.-H."/>
            <person name="Turgeon B."/>
            <person name="Goodwin S."/>
            <person name="Spatafora J."/>
            <person name="Crous P."/>
            <person name="Grigoriev I."/>
        </authorList>
    </citation>
    <scope>NUCLEOTIDE SEQUENCE</scope>
    <source>
        <strain evidence="1">CBS 121167</strain>
    </source>
</reference>
<organism evidence="1 2">
    <name type="scientific">Aplosporella prunicola CBS 121167</name>
    <dbReference type="NCBI Taxonomy" id="1176127"/>
    <lineage>
        <taxon>Eukaryota</taxon>
        <taxon>Fungi</taxon>
        <taxon>Dikarya</taxon>
        <taxon>Ascomycota</taxon>
        <taxon>Pezizomycotina</taxon>
        <taxon>Dothideomycetes</taxon>
        <taxon>Dothideomycetes incertae sedis</taxon>
        <taxon>Botryosphaeriales</taxon>
        <taxon>Aplosporellaceae</taxon>
        <taxon>Aplosporella</taxon>
    </lineage>
</organism>
<dbReference type="GeneID" id="54304829"/>
<protein>
    <submittedName>
        <fullName evidence="1">Uncharacterized protein</fullName>
    </submittedName>
</protein>
<keyword evidence="2" id="KW-1185">Reference proteome</keyword>
<proteinExistence type="predicted"/>
<gene>
    <name evidence="1" type="ORF">K452DRAFT_92578</name>
</gene>
<sequence length="81" mass="8432">MRESLPFLSLPLTPRHDRARAPIVPSSLLVPVHVRPELPRPGTAFFWLGSAGEGGQGGGGGTGGQLRLEAAAAAALQNTHR</sequence>
<dbReference type="AlphaFoldDB" id="A0A6A6B5V5"/>
<evidence type="ECO:0000313" key="2">
    <source>
        <dbReference type="Proteomes" id="UP000799438"/>
    </source>
</evidence>
<accession>A0A6A6B5V5</accession>